<evidence type="ECO:0000259" key="2">
    <source>
        <dbReference type="Pfam" id="PF00561"/>
    </source>
</evidence>
<dbReference type="InterPro" id="IPR029058">
    <property type="entry name" value="AB_hydrolase_fold"/>
</dbReference>
<keyword evidence="1" id="KW-0732">Signal</keyword>
<comment type="caution">
    <text evidence="3">The sequence shown here is derived from an EMBL/GenBank/DDBJ whole genome shotgun (WGS) entry which is preliminary data.</text>
</comment>
<dbReference type="AlphaFoldDB" id="A0A9X1QJ45"/>
<dbReference type="RefSeq" id="WP_235066005.1">
    <property type="nucleotide sequence ID" value="NZ_JAKFGM010000001.1"/>
</dbReference>
<dbReference type="SUPFAM" id="SSF53474">
    <property type="entry name" value="alpha/beta-Hydrolases"/>
    <property type="match status" value="1"/>
</dbReference>
<dbReference type="Pfam" id="PF00561">
    <property type="entry name" value="Abhydrolase_1"/>
    <property type="match status" value="1"/>
</dbReference>
<protein>
    <submittedName>
        <fullName evidence="3">Alpha/beta hydrolase</fullName>
    </submittedName>
</protein>
<dbReference type="PRINTS" id="PR00412">
    <property type="entry name" value="EPOXHYDRLASE"/>
</dbReference>
<keyword evidence="4" id="KW-1185">Reference proteome</keyword>
<dbReference type="PRINTS" id="PR00111">
    <property type="entry name" value="ABHYDROLASE"/>
</dbReference>
<dbReference type="Proteomes" id="UP001139410">
    <property type="component" value="Unassembled WGS sequence"/>
</dbReference>
<dbReference type="InterPro" id="IPR000639">
    <property type="entry name" value="Epox_hydrolase-like"/>
</dbReference>
<dbReference type="InterPro" id="IPR006311">
    <property type="entry name" value="TAT_signal"/>
</dbReference>
<organism evidence="3 4">
    <name type="scientific">Sphingomonas cremea</name>
    <dbReference type="NCBI Taxonomy" id="2904799"/>
    <lineage>
        <taxon>Bacteria</taxon>
        <taxon>Pseudomonadati</taxon>
        <taxon>Pseudomonadota</taxon>
        <taxon>Alphaproteobacteria</taxon>
        <taxon>Sphingomonadales</taxon>
        <taxon>Sphingomonadaceae</taxon>
        <taxon>Sphingomonas</taxon>
    </lineage>
</organism>
<proteinExistence type="predicted"/>
<dbReference type="PANTHER" id="PTHR43689:SF8">
    <property type="entry name" value="ALPHA_BETA-HYDROLASES SUPERFAMILY PROTEIN"/>
    <property type="match status" value="1"/>
</dbReference>
<feature type="chain" id="PRO_5040862455" evidence="1">
    <location>
        <begin position="26"/>
        <end position="330"/>
    </location>
</feature>
<dbReference type="InterPro" id="IPR000073">
    <property type="entry name" value="AB_hydrolase_1"/>
</dbReference>
<evidence type="ECO:0000313" key="3">
    <source>
        <dbReference type="EMBL" id="MCF2513494.1"/>
    </source>
</evidence>
<dbReference type="EMBL" id="JAKFGM010000001">
    <property type="protein sequence ID" value="MCF2513494.1"/>
    <property type="molecule type" value="Genomic_DNA"/>
</dbReference>
<feature type="signal peptide" evidence="1">
    <location>
        <begin position="1"/>
        <end position="25"/>
    </location>
</feature>
<dbReference type="PANTHER" id="PTHR43689">
    <property type="entry name" value="HYDROLASE"/>
    <property type="match status" value="1"/>
</dbReference>
<dbReference type="PROSITE" id="PS51318">
    <property type="entry name" value="TAT"/>
    <property type="match status" value="1"/>
</dbReference>
<sequence length="330" mass="36021">MDRRTFLKVTASTAAATLAAGRAAAAVTSDPVAIDALHAQEFRRKRRFVKLPAGKIAYVEDGAGPTALFLHGFPLNSFQWRHAIERLSMHRRCIAPDFLGMGYTEVNDGQSVGPDAQVDMLVALLDKLGVRDVDLIANDSGGAVAQLFLVRHPGRVRTLLLTNCDTEIESPPAAMLPVIALAKEGRYVDEWLAPWRADPALARSPAGIGGMCYSNPANPTDEAIETYFAPLLVSPRKKAFANAYAVALERNPLAGIAPKLAQVQVPTRVIWGMADTIFSPANADYLDRTLGNSRGVMRFETGKLFWPEEYSDIIAEEARRLWDATKPYST</sequence>
<name>A0A9X1QJ45_9SPHN</name>
<dbReference type="Gene3D" id="3.40.50.1820">
    <property type="entry name" value="alpha/beta hydrolase"/>
    <property type="match status" value="1"/>
</dbReference>
<accession>A0A9X1QJ45</accession>
<evidence type="ECO:0000256" key="1">
    <source>
        <dbReference type="SAM" id="SignalP"/>
    </source>
</evidence>
<evidence type="ECO:0000313" key="4">
    <source>
        <dbReference type="Proteomes" id="UP001139410"/>
    </source>
</evidence>
<reference evidence="3" key="1">
    <citation type="submission" date="2022-01" db="EMBL/GenBank/DDBJ databases">
        <authorList>
            <person name="Jo J.-H."/>
            <person name="Im W.-T."/>
        </authorList>
    </citation>
    <scope>NUCLEOTIDE SEQUENCE</scope>
    <source>
        <strain evidence="3">G124</strain>
    </source>
</reference>
<keyword evidence="3" id="KW-0378">Hydrolase</keyword>
<feature type="domain" description="AB hydrolase-1" evidence="2">
    <location>
        <begin position="68"/>
        <end position="302"/>
    </location>
</feature>
<gene>
    <name evidence="3" type="ORF">LVY65_00205</name>
</gene>
<dbReference type="GO" id="GO:0016787">
    <property type="term" value="F:hydrolase activity"/>
    <property type="evidence" value="ECO:0007669"/>
    <property type="project" value="UniProtKB-KW"/>
</dbReference>